<reference evidence="3" key="1">
    <citation type="journal article" date="2019" name="Int. J. Syst. Evol. Microbiol.">
        <title>The Global Catalogue of Microorganisms (GCM) 10K type strain sequencing project: providing services to taxonomists for standard genome sequencing and annotation.</title>
        <authorList>
            <consortium name="The Broad Institute Genomics Platform"/>
            <consortium name="The Broad Institute Genome Sequencing Center for Infectious Disease"/>
            <person name="Wu L."/>
            <person name="Ma J."/>
        </authorList>
    </citation>
    <scope>NUCLEOTIDE SEQUENCE [LARGE SCALE GENOMIC DNA]</scope>
    <source>
        <strain evidence="3">CGMCC 1.13718</strain>
    </source>
</reference>
<dbReference type="RefSeq" id="WP_193192892.1">
    <property type="nucleotide sequence ID" value="NZ_JACZFR010000035.1"/>
</dbReference>
<keyword evidence="1" id="KW-0812">Transmembrane</keyword>
<dbReference type="EMBL" id="JBHSVR010000001">
    <property type="protein sequence ID" value="MFC6633532.1"/>
    <property type="molecule type" value="Genomic_DNA"/>
</dbReference>
<accession>A0ABW1YPM2</accession>
<dbReference type="Proteomes" id="UP001596425">
    <property type="component" value="Unassembled WGS sequence"/>
</dbReference>
<organism evidence="2 3">
    <name type="scientific">Microbulbifer taiwanensis</name>
    <dbReference type="NCBI Taxonomy" id="986746"/>
    <lineage>
        <taxon>Bacteria</taxon>
        <taxon>Pseudomonadati</taxon>
        <taxon>Pseudomonadota</taxon>
        <taxon>Gammaproteobacteria</taxon>
        <taxon>Cellvibrionales</taxon>
        <taxon>Microbulbiferaceae</taxon>
        <taxon>Microbulbifer</taxon>
    </lineage>
</organism>
<protein>
    <recommendedName>
        <fullName evidence="4">DUF1640 domain-containing protein</fullName>
    </recommendedName>
</protein>
<proteinExistence type="predicted"/>
<evidence type="ECO:0000313" key="3">
    <source>
        <dbReference type="Proteomes" id="UP001596425"/>
    </source>
</evidence>
<sequence>MANLTEQQAEELARRAAREAMEDLMEKLGVDTSDFLEVQKDFAHLRQQRKASDQIGVWTRRILLGIFITTVCGILFAGIKSGLKGLL</sequence>
<comment type="caution">
    <text evidence="2">The sequence shown here is derived from an EMBL/GenBank/DDBJ whole genome shotgun (WGS) entry which is preliminary data.</text>
</comment>
<feature type="transmembrane region" description="Helical" evidence="1">
    <location>
        <begin position="62"/>
        <end position="79"/>
    </location>
</feature>
<evidence type="ECO:0008006" key="4">
    <source>
        <dbReference type="Google" id="ProtNLM"/>
    </source>
</evidence>
<keyword evidence="1" id="KW-1133">Transmembrane helix</keyword>
<evidence type="ECO:0000256" key="1">
    <source>
        <dbReference type="SAM" id="Phobius"/>
    </source>
</evidence>
<keyword evidence="1" id="KW-0472">Membrane</keyword>
<gene>
    <name evidence="2" type="ORF">ACFQBM_09585</name>
</gene>
<name>A0ABW1YPM2_9GAMM</name>
<keyword evidence="3" id="KW-1185">Reference proteome</keyword>
<evidence type="ECO:0000313" key="2">
    <source>
        <dbReference type="EMBL" id="MFC6633532.1"/>
    </source>
</evidence>